<keyword evidence="2" id="KW-1185">Reference proteome</keyword>
<dbReference type="Gene3D" id="1.20.120.160">
    <property type="entry name" value="HPT domain"/>
    <property type="match status" value="1"/>
</dbReference>
<protein>
    <recommendedName>
        <fullName evidence="3">PhoU domain-containing protein</fullName>
    </recommendedName>
</protein>
<evidence type="ECO:0000313" key="2">
    <source>
        <dbReference type="Proteomes" id="UP000777935"/>
    </source>
</evidence>
<dbReference type="SUPFAM" id="SSF47226">
    <property type="entry name" value="Histidine-containing phosphotransfer domain, HPT domain"/>
    <property type="match status" value="1"/>
</dbReference>
<evidence type="ECO:0000313" key="1">
    <source>
        <dbReference type="EMBL" id="NSX55644.1"/>
    </source>
</evidence>
<dbReference type="Proteomes" id="UP000777935">
    <property type="component" value="Unassembled WGS sequence"/>
</dbReference>
<sequence length="126" mass="13813">MTMITVLIHDETVRMDADRVASLCTQLGEGAAEDVICRAMEELAVRLRKIETAFHDDDYNTMRKCARSMIAIADQIGLTTLARVAADVAHSVDAMNPVAIASTYTRLIRVSDQSLTAVWDVQDLSG</sequence>
<accession>A0ABX2IYG0</accession>
<proteinExistence type="predicted"/>
<evidence type="ECO:0008006" key="3">
    <source>
        <dbReference type="Google" id="ProtNLM"/>
    </source>
</evidence>
<name>A0ABX2IYG0_9RHOB</name>
<dbReference type="EMBL" id="JABUFE010000007">
    <property type="protein sequence ID" value="NSX55644.1"/>
    <property type="molecule type" value="Genomic_DNA"/>
</dbReference>
<dbReference type="InterPro" id="IPR036641">
    <property type="entry name" value="HPT_dom_sf"/>
</dbReference>
<comment type="caution">
    <text evidence="1">The sequence shown here is derived from an EMBL/GenBank/DDBJ whole genome shotgun (WGS) entry which is preliminary data.</text>
</comment>
<dbReference type="RefSeq" id="WP_174138795.1">
    <property type="nucleotide sequence ID" value="NZ_JABUFE010000007.1"/>
</dbReference>
<gene>
    <name evidence="1" type="ORF">HRQ87_12605</name>
</gene>
<reference evidence="1 2" key="1">
    <citation type="submission" date="2020-06" db="EMBL/GenBank/DDBJ databases">
        <title>Sulfitobacter algicola sp. nov., isolated from green algae.</title>
        <authorList>
            <person name="Wang C."/>
        </authorList>
    </citation>
    <scope>NUCLEOTIDE SEQUENCE [LARGE SCALE GENOMIC DNA]</scope>
    <source>
        <strain evidence="1 2">1151</strain>
    </source>
</reference>
<organism evidence="1 2">
    <name type="scientific">Parasulfitobacter algicola</name>
    <dbReference type="NCBI Taxonomy" id="2614809"/>
    <lineage>
        <taxon>Bacteria</taxon>
        <taxon>Pseudomonadati</taxon>
        <taxon>Pseudomonadota</taxon>
        <taxon>Alphaproteobacteria</taxon>
        <taxon>Rhodobacterales</taxon>
        <taxon>Roseobacteraceae</taxon>
        <taxon>Parasulfitobacter</taxon>
    </lineage>
</organism>